<evidence type="ECO:0000313" key="2">
    <source>
        <dbReference type="Proteomes" id="UP000041770"/>
    </source>
</evidence>
<dbReference type="Proteomes" id="UP000041770">
    <property type="component" value="Unassembled WGS sequence"/>
</dbReference>
<gene>
    <name evidence="1" type="ORF">ERS013200_03176</name>
</gene>
<sequence length="153" mass="17980">MEVDSLTRHIQPVMQMWVVRDQLFDFLIGFVNVFRIARECRPTEGTYPFTEEWTNIGRHKTGEVERIGNTFFQRHLANVIAIVQRRSAASLQIKHGAHLDRHRSFGSFDDFSFILLTHLCSFFHAPAEWQIAIEWIVCRRLICHHIRGDVAFD</sequence>
<evidence type="ECO:0000313" key="1">
    <source>
        <dbReference type="EMBL" id="CSD10255.1"/>
    </source>
</evidence>
<organism evidence="1 2">
    <name type="scientific">Vibrio cholerae</name>
    <dbReference type="NCBI Taxonomy" id="666"/>
    <lineage>
        <taxon>Bacteria</taxon>
        <taxon>Pseudomonadati</taxon>
        <taxon>Pseudomonadota</taxon>
        <taxon>Gammaproteobacteria</taxon>
        <taxon>Vibrionales</taxon>
        <taxon>Vibrionaceae</taxon>
        <taxon>Vibrio</taxon>
    </lineage>
</organism>
<accession>A0A656AHB0</accession>
<reference evidence="1 2" key="1">
    <citation type="submission" date="2015-07" db="EMBL/GenBank/DDBJ databases">
        <authorList>
            <consortium name="Pathogen Informatics"/>
        </authorList>
    </citation>
    <scope>NUCLEOTIDE SEQUENCE [LARGE SCALE GENOMIC DNA]</scope>
    <source>
        <strain evidence="1 2">A316</strain>
    </source>
</reference>
<dbReference type="AlphaFoldDB" id="A0A656AHB0"/>
<dbReference type="EMBL" id="CWQY01000027">
    <property type="protein sequence ID" value="CSD10255.1"/>
    <property type="molecule type" value="Genomic_DNA"/>
</dbReference>
<name>A0A656AHB0_VIBCL</name>
<protein>
    <submittedName>
        <fullName evidence="1">Uncharacterized protein</fullName>
    </submittedName>
</protein>
<proteinExistence type="predicted"/>